<feature type="signal peptide" evidence="2">
    <location>
        <begin position="1"/>
        <end position="22"/>
    </location>
</feature>
<dbReference type="HOGENOM" id="CLU_023751_2_0_1"/>
<dbReference type="InterPro" id="IPR029058">
    <property type="entry name" value="AB_hydrolase_fold"/>
</dbReference>
<sequence length="478" mass="50692">MRFASLFAAATCALASTSSVWAAHSGSTRALLRRDASTTFAFDSGATAKNTDGEDHGTPKVPNGAQLVTFPVGTKGHQAAVYWADSPKNATAKQAFVMIHGRMKDGFDYWTTMNDILQSALDADDSNADPNAIVVAPQFYSAKLNEGQYADDVLAWGDVNAWQAGEAAVHPDGATESSFDTLDAFIDEFNDKSKYPAMQRLIFVGHGGGGQLLNRYAIVGKDAPAGIQIRYVAGDPSSSVYFTTDRPVTDDTVASKKDCPLYNTWRYGFDNFTGTLQGLKTPQDYFAQTITRDVRYVVGYDDTASSGDQYCMAMLQGGEKRRDRNLSWWKYINTLARTAEDVSGLPGNFSNLPDWSAVSKNVISHHLTVIEGATHDAMEVFGSADGRSVLFDDANVPTGWRPAGWNPKGNGQKVAALSSSGASASGSSAPSGSHTSATKSGVSSSSSSSAAASSRSRVGVAGLVAPLVFILASTVSLL</sequence>
<dbReference type="GeneID" id="19316733"/>
<dbReference type="eggNOG" id="ENOG502S3VG">
    <property type="taxonomic scope" value="Eukaryota"/>
</dbReference>
<evidence type="ECO:0000256" key="1">
    <source>
        <dbReference type="SAM" id="MobiDB-lite"/>
    </source>
</evidence>
<evidence type="ECO:0000256" key="2">
    <source>
        <dbReference type="SAM" id="SignalP"/>
    </source>
</evidence>
<dbReference type="Gene3D" id="3.40.50.1820">
    <property type="entry name" value="alpha/beta hydrolase"/>
    <property type="match status" value="1"/>
</dbReference>
<dbReference type="Proteomes" id="UP000053664">
    <property type="component" value="Unassembled WGS sequence"/>
</dbReference>
<dbReference type="RefSeq" id="XP_007878321.1">
    <property type="nucleotide sequence ID" value="XM_007880130.1"/>
</dbReference>
<reference evidence="3 4" key="1">
    <citation type="journal article" date="2013" name="Plant Cell">
        <title>The transition from a phytopathogenic smut ancestor to an anamorphic biocontrol agent deciphered by comparative whole-genome analysis.</title>
        <authorList>
            <person name="Lefebvre F."/>
            <person name="Joly D.L."/>
            <person name="Labbe C."/>
            <person name="Teichmann B."/>
            <person name="Linning R."/>
            <person name="Belzile F."/>
            <person name="Bakkeren G."/>
            <person name="Belanger R.R."/>
        </authorList>
    </citation>
    <scope>NUCLEOTIDE SEQUENCE [LARGE SCALE GENOMIC DNA]</scope>
    <source>
        <strain evidence="3 4">PF-1</strain>
    </source>
</reference>
<evidence type="ECO:0008006" key="5">
    <source>
        <dbReference type="Google" id="ProtNLM"/>
    </source>
</evidence>
<dbReference type="SUPFAM" id="SSF53474">
    <property type="entry name" value="alpha/beta-Hydrolases"/>
    <property type="match status" value="1"/>
</dbReference>
<dbReference type="EMBL" id="KE361629">
    <property type="protein sequence ID" value="EPQ29942.1"/>
    <property type="molecule type" value="Genomic_DNA"/>
</dbReference>
<accession>A0A061HAK5</accession>
<organism evidence="3 4">
    <name type="scientific">Pseudozyma flocculosa PF-1</name>
    <dbReference type="NCBI Taxonomy" id="1277687"/>
    <lineage>
        <taxon>Eukaryota</taxon>
        <taxon>Fungi</taxon>
        <taxon>Dikarya</taxon>
        <taxon>Basidiomycota</taxon>
        <taxon>Ustilaginomycotina</taxon>
        <taxon>Ustilaginomycetes</taxon>
        <taxon>Ustilaginales</taxon>
        <taxon>Ustilaginaceae</taxon>
        <taxon>Pseudozyma</taxon>
    </lineage>
</organism>
<dbReference type="OrthoDB" id="5985073at2759"/>
<gene>
    <name evidence="3" type="ORF">PFL1_02614</name>
</gene>
<feature type="region of interest" description="Disordered" evidence="1">
    <location>
        <begin position="400"/>
        <end position="449"/>
    </location>
</feature>
<dbReference type="KEGG" id="pfp:PFL1_02614"/>
<protein>
    <recommendedName>
        <fullName evidence="5">AB hydrolase-1 domain-containing protein</fullName>
    </recommendedName>
</protein>
<evidence type="ECO:0000313" key="4">
    <source>
        <dbReference type="Proteomes" id="UP000053664"/>
    </source>
</evidence>
<evidence type="ECO:0000313" key="3">
    <source>
        <dbReference type="EMBL" id="EPQ29942.1"/>
    </source>
</evidence>
<dbReference type="PANTHER" id="PTHR35560">
    <property type="entry name" value="BLL0132 PROTEIN"/>
    <property type="match status" value="1"/>
</dbReference>
<name>A0A061HAK5_9BASI</name>
<proteinExistence type="predicted"/>
<feature type="compositionally biased region" description="Low complexity" evidence="1">
    <location>
        <begin position="415"/>
        <end position="449"/>
    </location>
</feature>
<feature type="chain" id="PRO_5001604068" description="AB hydrolase-1 domain-containing protein" evidence="2">
    <location>
        <begin position="23"/>
        <end position="478"/>
    </location>
</feature>
<dbReference type="AlphaFoldDB" id="A0A061HAK5"/>
<dbReference type="PANTHER" id="PTHR35560:SF3">
    <property type="entry name" value="PEPTIDASE S9 PROLYL OLIGOPEPTIDASE CATALYTIC DOMAIN-CONTAINING PROTEIN"/>
    <property type="match status" value="1"/>
</dbReference>
<keyword evidence="2" id="KW-0732">Signal</keyword>